<dbReference type="Proteomes" id="UP001066276">
    <property type="component" value="Chromosome 6"/>
</dbReference>
<name>A0AAV7R2N9_PLEWA</name>
<feature type="compositionally biased region" description="Low complexity" evidence="1">
    <location>
        <begin position="56"/>
        <end position="69"/>
    </location>
</feature>
<gene>
    <name evidence="2" type="ORF">NDU88_011295</name>
</gene>
<sequence length="153" mass="17210">MRSQTYNAIHFKGTSEKTRPLNRAEGRAPLCARACKRLRLWSMSYWCELQASVTGARPSSRAPPSAAKPTRARCSEQIRPNNQPLRARRPASIRNFNLPLHARVSVLRAEITKIAPSGREAIDGGKKTQNSLCDLELYFVCRRIKCSILLYVG</sequence>
<feature type="region of interest" description="Disordered" evidence="1">
    <location>
        <begin position="55"/>
        <end position="81"/>
    </location>
</feature>
<proteinExistence type="predicted"/>
<reference evidence="2" key="1">
    <citation type="journal article" date="2022" name="bioRxiv">
        <title>Sequencing and chromosome-scale assembly of the giantPleurodeles waltlgenome.</title>
        <authorList>
            <person name="Brown T."/>
            <person name="Elewa A."/>
            <person name="Iarovenko S."/>
            <person name="Subramanian E."/>
            <person name="Araus A.J."/>
            <person name="Petzold A."/>
            <person name="Susuki M."/>
            <person name="Suzuki K.-i.T."/>
            <person name="Hayashi T."/>
            <person name="Toyoda A."/>
            <person name="Oliveira C."/>
            <person name="Osipova E."/>
            <person name="Leigh N.D."/>
            <person name="Simon A."/>
            <person name="Yun M.H."/>
        </authorList>
    </citation>
    <scope>NUCLEOTIDE SEQUENCE</scope>
    <source>
        <strain evidence="2">20211129_DDA</strain>
        <tissue evidence="2">Liver</tissue>
    </source>
</reference>
<dbReference type="EMBL" id="JANPWB010000010">
    <property type="protein sequence ID" value="KAJ1145003.1"/>
    <property type="molecule type" value="Genomic_DNA"/>
</dbReference>
<organism evidence="2 3">
    <name type="scientific">Pleurodeles waltl</name>
    <name type="common">Iberian ribbed newt</name>
    <dbReference type="NCBI Taxonomy" id="8319"/>
    <lineage>
        <taxon>Eukaryota</taxon>
        <taxon>Metazoa</taxon>
        <taxon>Chordata</taxon>
        <taxon>Craniata</taxon>
        <taxon>Vertebrata</taxon>
        <taxon>Euteleostomi</taxon>
        <taxon>Amphibia</taxon>
        <taxon>Batrachia</taxon>
        <taxon>Caudata</taxon>
        <taxon>Salamandroidea</taxon>
        <taxon>Salamandridae</taxon>
        <taxon>Pleurodelinae</taxon>
        <taxon>Pleurodeles</taxon>
    </lineage>
</organism>
<evidence type="ECO:0000313" key="2">
    <source>
        <dbReference type="EMBL" id="KAJ1145003.1"/>
    </source>
</evidence>
<protein>
    <submittedName>
        <fullName evidence="2">Uncharacterized protein</fullName>
    </submittedName>
</protein>
<accession>A0AAV7R2N9</accession>
<evidence type="ECO:0000256" key="1">
    <source>
        <dbReference type="SAM" id="MobiDB-lite"/>
    </source>
</evidence>
<keyword evidence="3" id="KW-1185">Reference proteome</keyword>
<comment type="caution">
    <text evidence="2">The sequence shown here is derived from an EMBL/GenBank/DDBJ whole genome shotgun (WGS) entry which is preliminary data.</text>
</comment>
<dbReference type="AlphaFoldDB" id="A0AAV7R2N9"/>
<evidence type="ECO:0000313" key="3">
    <source>
        <dbReference type="Proteomes" id="UP001066276"/>
    </source>
</evidence>